<sequence>MTTSQSSAEVAGLLDRYLVGLDDDDLDDEWARGLFTGDAVVEFPMSRHEGLEGLAGYHADVLAKWERTQNLNSPAVVLVDGDRATFRANVMSTHVHRASTPPVDGEPPALFSTGTFVSGAARNTPDGWRICSLAFRLVWSSGTRPRPAG</sequence>
<dbReference type="Proteomes" id="UP000050867">
    <property type="component" value="Unassembled WGS sequence"/>
</dbReference>
<accession>A0A0T6LU22</accession>
<proteinExistence type="predicted"/>
<dbReference type="EMBL" id="LLZU01000011">
    <property type="protein sequence ID" value="KRV49573.1"/>
    <property type="molecule type" value="Genomic_DNA"/>
</dbReference>
<organism evidence="2 3">
    <name type="scientific">Wenjunlia vitaminophila</name>
    <name type="common">Streptomyces vitaminophilus</name>
    <dbReference type="NCBI Taxonomy" id="76728"/>
    <lineage>
        <taxon>Bacteria</taxon>
        <taxon>Bacillati</taxon>
        <taxon>Actinomycetota</taxon>
        <taxon>Actinomycetes</taxon>
        <taxon>Kitasatosporales</taxon>
        <taxon>Streptomycetaceae</taxon>
        <taxon>Wenjunlia</taxon>
    </lineage>
</organism>
<dbReference type="OrthoDB" id="2599042at2"/>
<dbReference type="InterPro" id="IPR037401">
    <property type="entry name" value="SnoaL-like"/>
</dbReference>
<dbReference type="SUPFAM" id="SSF54427">
    <property type="entry name" value="NTF2-like"/>
    <property type="match status" value="1"/>
</dbReference>
<dbReference type="RefSeq" id="WP_018383123.1">
    <property type="nucleotide sequence ID" value="NZ_LLZU01000011.1"/>
</dbReference>
<protein>
    <recommendedName>
        <fullName evidence="1">SnoaL-like domain-containing protein</fullName>
    </recommendedName>
</protein>
<dbReference type="AlphaFoldDB" id="A0A0T6LU22"/>
<reference evidence="2 3" key="1">
    <citation type="submission" date="2015-10" db="EMBL/GenBank/DDBJ databases">
        <title>Draft genome sequence of pyrrolomycin-producing Streptomyces vitaminophilus.</title>
        <authorList>
            <person name="Graham D.E."/>
            <person name="Mahan K.M."/>
            <person name="Klingeman D.M."/>
            <person name="Hettich R.L."/>
            <person name="Parry R.J."/>
        </authorList>
    </citation>
    <scope>NUCLEOTIDE SEQUENCE [LARGE SCALE GENOMIC DNA]</scope>
    <source>
        <strain evidence="2 3">ATCC 31673</strain>
    </source>
</reference>
<keyword evidence="3" id="KW-1185">Reference proteome</keyword>
<comment type="caution">
    <text evidence="2">The sequence shown here is derived from an EMBL/GenBank/DDBJ whole genome shotgun (WGS) entry which is preliminary data.</text>
</comment>
<evidence type="ECO:0000313" key="3">
    <source>
        <dbReference type="Proteomes" id="UP000050867"/>
    </source>
</evidence>
<dbReference type="STRING" id="76728.AQ490_19825"/>
<dbReference type="InterPro" id="IPR032710">
    <property type="entry name" value="NTF2-like_dom_sf"/>
</dbReference>
<dbReference type="Gene3D" id="3.10.450.50">
    <property type="match status" value="1"/>
</dbReference>
<dbReference type="Pfam" id="PF13577">
    <property type="entry name" value="SnoaL_4"/>
    <property type="match status" value="1"/>
</dbReference>
<evidence type="ECO:0000259" key="1">
    <source>
        <dbReference type="Pfam" id="PF13577"/>
    </source>
</evidence>
<feature type="domain" description="SnoaL-like" evidence="1">
    <location>
        <begin position="5"/>
        <end position="133"/>
    </location>
</feature>
<evidence type="ECO:0000313" key="2">
    <source>
        <dbReference type="EMBL" id="KRV49573.1"/>
    </source>
</evidence>
<dbReference type="eggNOG" id="COG5517">
    <property type="taxonomic scope" value="Bacteria"/>
</dbReference>
<gene>
    <name evidence="2" type="ORF">AQ490_19825</name>
</gene>
<name>A0A0T6LU22_WENVI</name>